<evidence type="ECO:0000313" key="4">
    <source>
        <dbReference type="Proteomes" id="UP001433268"/>
    </source>
</evidence>
<protein>
    <recommendedName>
        <fullName evidence="2">T6SS Phospholipase effector Tle1-like catalytic domain-containing protein</fullName>
    </recommendedName>
</protein>
<feature type="compositionally biased region" description="Polar residues" evidence="1">
    <location>
        <begin position="427"/>
        <end position="437"/>
    </location>
</feature>
<keyword evidence="4" id="KW-1185">Reference proteome</keyword>
<feature type="compositionally biased region" description="Polar residues" evidence="1">
    <location>
        <begin position="267"/>
        <end position="279"/>
    </location>
</feature>
<feature type="compositionally biased region" description="Basic residues" evidence="1">
    <location>
        <begin position="328"/>
        <end position="337"/>
    </location>
</feature>
<sequence>MDKSHLAPNAQTGRLRSNSQDSTFQPIMNPNTETRRAPRKLVLCFDGTGNKFHGDDSDSNILKIFSSLTHTSTAARIRSWYLKMKDSAVGSSFDQHVVGGYRFLMRFYSPGDEIYFFGFSRGAYVARFLAEMLDYVGLLSHGNEEMVVFAWKAFSRWQARRTDNSEEGVAQKREMYRFMKGFRETFSRPVKRIRFLGLFDTVNSVPRFEAAWMQRSKFPYTAKTNAKVIRHCVSIDERRAKFRQDLIYQGAAENEKKHKRHHYRPQFNVSRGKNASTNGAAADTPNERYRTRRLAVSQPSQQQPRNSVAEERGRKDTLKLPDTERTYRPHSRSRSRTSRGSAEAPSTSHVDFEYESDSEDDCQDIDEIWFAGGHGDVGGGWEYIPGSKSASHVPLAYMIREAQKAGLHFDPEKLVELDCTASLDNEYLNSPPQSSGGQTDGGNGRVPDIHIDAASPSPESAEEEKNMDATDWSHFSGSHVDNGHEKKNQYHLHPFHEMMHQAHVSLIHDSLEFGSGLSYTQVMSWKIMEYMPFRRMDLQSDGSWKPIRWPLPCGEVRDIPHTARVHGSVIRRMKLDPKYRPGNLIVGGGGRGMRRAPESYGMGEWECVAEEGDPVGEVWVKKTPAPSEM</sequence>
<evidence type="ECO:0000313" key="3">
    <source>
        <dbReference type="EMBL" id="KAK8092040.1"/>
    </source>
</evidence>
<dbReference type="Proteomes" id="UP001433268">
    <property type="component" value="Unassembled WGS sequence"/>
</dbReference>
<dbReference type="GeneID" id="92039776"/>
<gene>
    <name evidence="3" type="ORF">PG997_002401</name>
</gene>
<dbReference type="RefSeq" id="XP_066674012.1">
    <property type="nucleotide sequence ID" value="XM_066806716.1"/>
</dbReference>
<feature type="domain" description="T6SS Phospholipase effector Tle1-like catalytic" evidence="2">
    <location>
        <begin position="39"/>
        <end position="401"/>
    </location>
</feature>
<feature type="compositionally biased region" description="Polar residues" evidence="1">
    <location>
        <begin position="297"/>
        <end position="306"/>
    </location>
</feature>
<comment type="caution">
    <text evidence="3">The sequence shown here is derived from an EMBL/GenBank/DDBJ whole genome shotgun (WGS) entry which is preliminary data.</text>
</comment>
<dbReference type="InterPro" id="IPR018712">
    <property type="entry name" value="Tle1-like_cat"/>
</dbReference>
<organism evidence="3 4">
    <name type="scientific">Apiospora hydei</name>
    <dbReference type="NCBI Taxonomy" id="1337664"/>
    <lineage>
        <taxon>Eukaryota</taxon>
        <taxon>Fungi</taxon>
        <taxon>Dikarya</taxon>
        <taxon>Ascomycota</taxon>
        <taxon>Pezizomycotina</taxon>
        <taxon>Sordariomycetes</taxon>
        <taxon>Xylariomycetidae</taxon>
        <taxon>Amphisphaeriales</taxon>
        <taxon>Apiosporaceae</taxon>
        <taxon>Apiospora</taxon>
    </lineage>
</organism>
<proteinExistence type="predicted"/>
<name>A0ABR1X9D4_9PEZI</name>
<feature type="region of interest" description="Disordered" evidence="1">
    <location>
        <begin position="1"/>
        <end position="31"/>
    </location>
</feature>
<feature type="compositionally biased region" description="Basic and acidic residues" evidence="1">
    <location>
        <begin position="308"/>
        <end position="327"/>
    </location>
</feature>
<evidence type="ECO:0000256" key="1">
    <source>
        <dbReference type="SAM" id="MobiDB-lite"/>
    </source>
</evidence>
<evidence type="ECO:0000259" key="2">
    <source>
        <dbReference type="Pfam" id="PF09994"/>
    </source>
</evidence>
<reference evidence="3 4" key="1">
    <citation type="submission" date="2023-01" db="EMBL/GenBank/DDBJ databases">
        <title>Analysis of 21 Apiospora genomes using comparative genomics revels a genus with tremendous synthesis potential of carbohydrate active enzymes and secondary metabolites.</title>
        <authorList>
            <person name="Sorensen T."/>
        </authorList>
    </citation>
    <scope>NUCLEOTIDE SEQUENCE [LARGE SCALE GENOMIC DNA]</scope>
    <source>
        <strain evidence="3 4">CBS 114990</strain>
    </source>
</reference>
<feature type="region of interest" description="Disordered" evidence="1">
    <location>
        <begin position="253"/>
        <end position="358"/>
    </location>
</feature>
<accession>A0ABR1X9D4</accession>
<dbReference type="PANTHER" id="PTHR33840:SF2">
    <property type="entry name" value="TLE1 PHOSPHOLIPASE DOMAIN-CONTAINING PROTEIN"/>
    <property type="match status" value="1"/>
</dbReference>
<dbReference type="Pfam" id="PF09994">
    <property type="entry name" value="T6SS_Tle1-like_cat"/>
    <property type="match status" value="1"/>
</dbReference>
<feature type="compositionally biased region" description="Polar residues" evidence="1">
    <location>
        <begin position="9"/>
        <end position="31"/>
    </location>
</feature>
<feature type="region of interest" description="Disordered" evidence="1">
    <location>
        <begin position="425"/>
        <end position="467"/>
    </location>
</feature>
<dbReference type="PANTHER" id="PTHR33840">
    <property type="match status" value="1"/>
</dbReference>
<dbReference type="EMBL" id="JAQQWN010000003">
    <property type="protein sequence ID" value="KAK8092040.1"/>
    <property type="molecule type" value="Genomic_DNA"/>
</dbReference>